<protein>
    <submittedName>
        <fullName evidence="1">Uncharacterized protein</fullName>
    </submittedName>
</protein>
<proteinExistence type="predicted"/>
<reference evidence="1 2" key="1">
    <citation type="submission" date="2018-11" db="EMBL/GenBank/DDBJ databases">
        <title>Whole genome sequence of Bibersteinia trehalosi strain OADDL-BT1 an multidrug resistant pathogen isolate.</title>
        <authorList>
            <person name="Couger M."/>
            <person name="Ramachandran A."/>
        </authorList>
    </citation>
    <scope>NUCLEOTIDE SEQUENCE [LARGE SCALE GENOMIC DNA]</scope>
    <source>
        <strain evidence="1 2">OADDL-BT1</strain>
    </source>
</reference>
<dbReference type="SUPFAM" id="SSF52540">
    <property type="entry name" value="P-loop containing nucleoside triphosphate hydrolases"/>
    <property type="match status" value="1"/>
</dbReference>
<organism evidence="1 2">
    <name type="scientific">Bibersteinia trehalosi</name>
    <name type="common">Pasteurella trehalosi</name>
    <dbReference type="NCBI Taxonomy" id="47735"/>
    <lineage>
        <taxon>Bacteria</taxon>
        <taxon>Pseudomonadati</taxon>
        <taxon>Pseudomonadota</taxon>
        <taxon>Gammaproteobacteria</taxon>
        <taxon>Pasteurellales</taxon>
        <taxon>Pasteurellaceae</taxon>
        <taxon>Bibersteinia</taxon>
    </lineage>
</organism>
<evidence type="ECO:0000313" key="2">
    <source>
        <dbReference type="Proteomes" id="UP000276010"/>
    </source>
</evidence>
<accession>A0A3R8LEE5</accession>
<gene>
    <name evidence="1" type="ORF">EIM44_08315</name>
</gene>
<evidence type="ECO:0000313" key="1">
    <source>
        <dbReference type="EMBL" id="RRN02381.1"/>
    </source>
</evidence>
<dbReference type="InterPro" id="IPR027417">
    <property type="entry name" value="P-loop_NTPase"/>
</dbReference>
<dbReference type="EMBL" id="RRUC01000035">
    <property type="protein sequence ID" value="RRN02381.1"/>
    <property type="molecule type" value="Genomic_DNA"/>
</dbReference>
<name>A0A3R8LEE5_BIBTR</name>
<dbReference type="Proteomes" id="UP000276010">
    <property type="component" value="Unassembled WGS sequence"/>
</dbReference>
<sequence length="1332" mass="155764">MSIYIDRTLYNSDNQEIKESELISLSQKVIIILAEPGAGKSCLLDNIAKQLGVQKKTANLFIHLPLERAKLLIIDAFDELVRIDSSSVTKSLVMAENTSAEKIILSSRSSEWSESYTRTCKELFGEDPLLLYLKPFNQQEQKEIFNSYYPEENAETFLQEAGKIELAPLLSNPLFLILFSKSYIENNKIFENRYSAFKIAIEGLARESNPYHSSSLPVNKKIELAEDVFCKLILSGSEGISTSDLSSQHLFPNIKNLNSDTNIFQILSTQFFTPGENPGQHRPIHKIVVEYCAGRYLANKLTSSVNPLSLNKILSITAPNNIVRDELRGLFAWIAVLSENQQIQEKLINLDPYAILANGDPSLLLSRSKKILLSRLKDLNQEDPYFTRHDMWRNFSISDFFADDMIDELKELLSEKYRSGSLQRVLLKLLLESSVVSKVVDELKTIICDTNPKYKELSIRRLAGECLLKVKGYPIKDVWTQLVSEKDSVSLSIASEIMNLSDISYFELNDYINFLNICSELYPTNYEIERVLGKRYFIRLFIQELELDLTIKLLDSLSNNLACTCQKKYDCECRVGISKIIGMLLDRYFELSSKFNMSKIWEWIKNLYFQNGISKEQSLSVKTLSENDELRQGIIKLAFENLWVREEIHNMKCYHFEWHSHSGLNFQYQDLRFIIDLAFETNNIELWKYFIARHDFYNKEKKPNLLRRYMRNQALQKPAFLIAWYRINQESKEFYQRNTLKHNRKKSIRNINRKQRKSLARNIQYIQKNRELIESGSHWDSLLSFSYAFLQEPEKIAEKFGDEQLVRNALYNCINYIQSDIPNLTDLAKLHSDASVLNIEIVLYASCIEIFTRDRSLKTLQQNLLEALYTHLSVPWIGMDDCLRKQLKDEVESLLFNNVETIEKFISDYIEPQLPNTNYKNHPVYWLEKDLFKQFQKKYALEWLSKYSHLKLPELEKLMSMAIQSSNRESLKLLVKKRCDELVSAENHKQNGDQKTQRDFWYIHAFYLLGQDYEAYWKELTKDRNAIFILENDLRVFGDYKDWLVLSPEKVELILNTFWQEYPEVELSDIYGSESPDDEKAYRFLTNVIFFLGKNESDNTIPVIDRLLNNPTYINLHSDLRSIRFNYLKKTAMQSFKAPKPEQIVKLIEQDEIISVENLRAVIIEEFQSYQDDLNGHDITTKSIFYNGNMELTNRVDENTATQYIAERLRRLENRQIIVSREHYMKDDKRCDIVISKLIEGNRKIVPIEVKGQWHSEVYSAFENQLNRLYSIHPDSDGQGIYLVLWFGSDEKVAGVKGHGINSAQELYWKVYEKISEELRNRIDLFVLDLSS</sequence>
<comment type="caution">
    <text evidence="1">The sequence shown here is derived from an EMBL/GenBank/DDBJ whole genome shotgun (WGS) entry which is preliminary data.</text>
</comment>
<dbReference type="STRING" id="1263831.F543_15760"/>
<dbReference type="RefSeq" id="WP_125135116.1">
    <property type="nucleotide sequence ID" value="NZ_RRUC01000035.1"/>
</dbReference>